<evidence type="ECO:0000313" key="2">
    <source>
        <dbReference type="Proteomes" id="UP001516400"/>
    </source>
</evidence>
<dbReference type="Proteomes" id="UP001516400">
    <property type="component" value="Unassembled WGS sequence"/>
</dbReference>
<dbReference type="EMBL" id="JABFTP020000062">
    <property type="protein sequence ID" value="KAL3272948.1"/>
    <property type="molecule type" value="Genomic_DNA"/>
</dbReference>
<name>A0ABD2N2X2_9CUCU</name>
<gene>
    <name evidence="1" type="ORF">HHI36_014405</name>
</gene>
<evidence type="ECO:0000313" key="1">
    <source>
        <dbReference type="EMBL" id="KAL3272948.1"/>
    </source>
</evidence>
<proteinExistence type="predicted"/>
<organism evidence="1 2">
    <name type="scientific">Cryptolaemus montrouzieri</name>
    <dbReference type="NCBI Taxonomy" id="559131"/>
    <lineage>
        <taxon>Eukaryota</taxon>
        <taxon>Metazoa</taxon>
        <taxon>Ecdysozoa</taxon>
        <taxon>Arthropoda</taxon>
        <taxon>Hexapoda</taxon>
        <taxon>Insecta</taxon>
        <taxon>Pterygota</taxon>
        <taxon>Neoptera</taxon>
        <taxon>Endopterygota</taxon>
        <taxon>Coleoptera</taxon>
        <taxon>Polyphaga</taxon>
        <taxon>Cucujiformia</taxon>
        <taxon>Coccinelloidea</taxon>
        <taxon>Coccinellidae</taxon>
        <taxon>Scymninae</taxon>
        <taxon>Scymnini</taxon>
        <taxon>Cryptolaemus</taxon>
    </lineage>
</organism>
<dbReference type="AlphaFoldDB" id="A0ABD2N2X2"/>
<keyword evidence="2" id="KW-1185">Reference proteome</keyword>
<sequence>FANLFLIEKIPDFSSAFSFLNRSVDFQYSSSVDSLSSISETLSEQKVTDSCNFCTSQISLFTNIETSSDGVAEGPGEGTTPLVKDPSTGCSEIPGPAPAPFKTADLVVLRRDSLLLRNIQRYGISMIKRRTKTATLEHGTVFSD</sequence>
<feature type="non-terminal residue" evidence="1">
    <location>
        <position position="1"/>
    </location>
</feature>
<comment type="caution">
    <text evidence="1">The sequence shown here is derived from an EMBL/GenBank/DDBJ whole genome shotgun (WGS) entry which is preliminary data.</text>
</comment>
<reference evidence="1 2" key="1">
    <citation type="journal article" date="2021" name="BMC Biol.">
        <title>Horizontally acquired antibacterial genes associated with adaptive radiation of ladybird beetles.</title>
        <authorList>
            <person name="Li H.S."/>
            <person name="Tang X.F."/>
            <person name="Huang Y.H."/>
            <person name="Xu Z.Y."/>
            <person name="Chen M.L."/>
            <person name="Du X.Y."/>
            <person name="Qiu B.Y."/>
            <person name="Chen P.T."/>
            <person name="Zhang W."/>
            <person name="Slipinski A."/>
            <person name="Escalona H.E."/>
            <person name="Waterhouse R.M."/>
            <person name="Zwick A."/>
            <person name="Pang H."/>
        </authorList>
    </citation>
    <scope>NUCLEOTIDE SEQUENCE [LARGE SCALE GENOMIC DNA]</scope>
    <source>
        <strain evidence="1">SYSU2018</strain>
    </source>
</reference>
<protein>
    <submittedName>
        <fullName evidence="1">Uncharacterized protein</fullName>
    </submittedName>
</protein>
<accession>A0ABD2N2X2</accession>